<organism evidence="1 2">
    <name type="scientific">Marinococcus luteus</name>
    <dbReference type="NCBI Taxonomy" id="1122204"/>
    <lineage>
        <taxon>Bacteria</taxon>
        <taxon>Bacillati</taxon>
        <taxon>Bacillota</taxon>
        <taxon>Bacilli</taxon>
        <taxon>Bacillales</taxon>
        <taxon>Bacillaceae</taxon>
        <taxon>Marinococcus</taxon>
    </lineage>
</organism>
<name>A0A1H2WEQ9_9BACI</name>
<protein>
    <recommendedName>
        <fullName evidence="3">Fur-regulated basic protein B</fullName>
    </recommendedName>
</protein>
<accession>A0A1H2WEQ9</accession>
<keyword evidence="2" id="KW-1185">Reference proteome</keyword>
<sequence>MEEELRYLNEEDKERFEEIQSKLEGNISYEDQKKLVTELAILRERNELRKRSRPE</sequence>
<evidence type="ECO:0008006" key="3">
    <source>
        <dbReference type="Google" id="ProtNLM"/>
    </source>
</evidence>
<reference evidence="1 2" key="1">
    <citation type="submission" date="2016-10" db="EMBL/GenBank/DDBJ databases">
        <authorList>
            <person name="de Groot N.N."/>
        </authorList>
    </citation>
    <scope>NUCLEOTIDE SEQUENCE [LARGE SCALE GENOMIC DNA]</scope>
    <source>
        <strain evidence="1 2">DSM 23126</strain>
    </source>
</reference>
<dbReference type="RefSeq" id="WP_176967753.1">
    <property type="nucleotide sequence ID" value="NZ_FNNC01000005.1"/>
</dbReference>
<dbReference type="STRING" id="1122204.SAMN05421781_2394"/>
<gene>
    <name evidence="1" type="ORF">SAMN05421781_2394</name>
</gene>
<dbReference type="AlphaFoldDB" id="A0A1H2WEQ9"/>
<evidence type="ECO:0000313" key="2">
    <source>
        <dbReference type="Proteomes" id="UP000199488"/>
    </source>
</evidence>
<dbReference type="Proteomes" id="UP000199488">
    <property type="component" value="Unassembled WGS sequence"/>
</dbReference>
<dbReference type="EMBL" id="FNNC01000005">
    <property type="protein sequence ID" value="SDW79017.1"/>
    <property type="molecule type" value="Genomic_DNA"/>
</dbReference>
<evidence type="ECO:0000313" key="1">
    <source>
        <dbReference type="EMBL" id="SDW79017.1"/>
    </source>
</evidence>
<proteinExistence type="predicted"/>